<keyword evidence="2" id="KW-0808">Transferase</keyword>
<dbReference type="InterPro" id="IPR029063">
    <property type="entry name" value="SAM-dependent_MTases_sf"/>
</dbReference>
<gene>
    <name evidence="2" type="ORF">N783_14075</name>
</gene>
<dbReference type="Proteomes" id="UP000030403">
    <property type="component" value="Unassembled WGS sequence"/>
</dbReference>
<dbReference type="RefSeq" id="WP_027445113.1">
    <property type="nucleotide sequence ID" value="NZ_AULJ01000001.1"/>
</dbReference>
<feature type="domain" description="Methyltransferase type 11" evidence="1">
    <location>
        <begin position="42"/>
        <end position="136"/>
    </location>
</feature>
<dbReference type="Pfam" id="PF08241">
    <property type="entry name" value="Methyltransf_11"/>
    <property type="match status" value="1"/>
</dbReference>
<keyword evidence="3" id="KW-1185">Reference proteome</keyword>
<protein>
    <submittedName>
        <fullName evidence="2">Type 11 methyltransferase</fullName>
    </submittedName>
</protein>
<dbReference type="eggNOG" id="COG2226">
    <property type="taxonomic scope" value="Bacteria"/>
</dbReference>
<dbReference type="PANTHER" id="PTHR45036">
    <property type="entry name" value="METHYLTRANSFERASE LIKE 7B"/>
    <property type="match status" value="1"/>
</dbReference>
<evidence type="ECO:0000259" key="1">
    <source>
        <dbReference type="Pfam" id="PF08241"/>
    </source>
</evidence>
<dbReference type="SUPFAM" id="SSF53335">
    <property type="entry name" value="S-adenosyl-L-methionine-dependent methyltransferases"/>
    <property type="match status" value="1"/>
</dbReference>
<name>A0A0A5HPR5_9BACI</name>
<dbReference type="GO" id="GO:0008757">
    <property type="term" value="F:S-adenosylmethionine-dependent methyltransferase activity"/>
    <property type="evidence" value="ECO:0007669"/>
    <property type="project" value="InterPro"/>
</dbReference>
<organism evidence="2 3">
    <name type="scientific">Pontibacillus marinus BH030004 = DSM 16465</name>
    <dbReference type="NCBI Taxonomy" id="1385511"/>
    <lineage>
        <taxon>Bacteria</taxon>
        <taxon>Bacillati</taxon>
        <taxon>Bacillota</taxon>
        <taxon>Bacilli</taxon>
        <taxon>Bacillales</taxon>
        <taxon>Bacillaceae</taxon>
        <taxon>Pontibacillus</taxon>
    </lineage>
</organism>
<evidence type="ECO:0000313" key="2">
    <source>
        <dbReference type="EMBL" id="KGX85617.1"/>
    </source>
</evidence>
<sequence length="202" mass="22992">MKQEKLIKKYNKHVNMYEKNLNNPTLGKWRSRIIKSAKGNVLEVGIGVGSNFPYYDKNNVHVTGVDFSPEMIKSAKQTAKQYGIDADFIQEDVESLKVEPHSFDTVLSTLSLCSYPNPSEVLNQFNDWCKKDGTVLLMEHGISSNALLSSTQNVIDPLFKKVAGCHWNRNILEIVESSPLQVEHVERYWSGMVYLIWAKPTK</sequence>
<reference evidence="2 3" key="1">
    <citation type="submission" date="2013-08" db="EMBL/GenBank/DDBJ databases">
        <authorList>
            <person name="Huang J."/>
            <person name="Wang G."/>
        </authorList>
    </citation>
    <scope>NUCLEOTIDE SEQUENCE [LARGE SCALE GENOMIC DNA]</scope>
    <source>
        <strain evidence="2 3">BH030004</strain>
    </source>
</reference>
<dbReference type="OrthoDB" id="9772751at2"/>
<dbReference type="CDD" id="cd02440">
    <property type="entry name" value="AdoMet_MTases"/>
    <property type="match status" value="1"/>
</dbReference>
<dbReference type="EMBL" id="AVPF01000038">
    <property type="protein sequence ID" value="KGX85617.1"/>
    <property type="molecule type" value="Genomic_DNA"/>
</dbReference>
<evidence type="ECO:0000313" key="3">
    <source>
        <dbReference type="Proteomes" id="UP000030403"/>
    </source>
</evidence>
<proteinExistence type="predicted"/>
<dbReference type="STRING" id="1385511.GCA_000425225_00016"/>
<dbReference type="PANTHER" id="PTHR45036:SF1">
    <property type="entry name" value="METHYLTRANSFERASE LIKE 7A"/>
    <property type="match status" value="1"/>
</dbReference>
<keyword evidence="2" id="KW-0489">Methyltransferase</keyword>
<dbReference type="AlphaFoldDB" id="A0A0A5HPR5"/>
<dbReference type="GO" id="GO:0032259">
    <property type="term" value="P:methylation"/>
    <property type="evidence" value="ECO:0007669"/>
    <property type="project" value="UniProtKB-KW"/>
</dbReference>
<dbReference type="InterPro" id="IPR052356">
    <property type="entry name" value="Thiol_S-MT"/>
</dbReference>
<dbReference type="Gene3D" id="3.40.50.150">
    <property type="entry name" value="Vaccinia Virus protein VP39"/>
    <property type="match status" value="1"/>
</dbReference>
<dbReference type="InterPro" id="IPR013216">
    <property type="entry name" value="Methyltransf_11"/>
</dbReference>
<comment type="caution">
    <text evidence="2">The sequence shown here is derived from an EMBL/GenBank/DDBJ whole genome shotgun (WGS) entry which is preliminary data.</text>
</comment>
<accession>A0A0A5HPR5</accession>